<dbReference type="EMBL" id="CAJVPM010000008">
    <property type="protein sequence ID" value="CAG8434150.1"/>
    <property type="molecule type" value="Genomic_DNA"/>
</dbReference>
<evidence type="ECO:0000313" key="1">
    <source>
        <dbReference type="EMBL" id="CAG8434150.1"/>
    </source>
</evidence>
<comment type="caution">
    <text evidence="1">The sequence shown here is derived from an EMBL/GenBank/DDBJ whole genome shotgun (WGS) entry which is preliminary data.</text>
</comment>
<evidence type="ECO:0000313" key="2">
    <source>
        <dbReference type="Proteomes" id="UP000789860"/>
    </source>
</evidence>
<keyword evidence="2" id="KW-1185">Reference proteome</keyword>
<organism evidence="1 2">
    <name type="scientific">Scutellospora calospora</name>
    <dbReference type="NCBI Taxonomy" id="85575"/>
    <lineage>
        <taxon>Eukaryota</taxon>
        <taxon>Fungi</taxon>
        <taxon>Fungi incertae sedis</taxon>
        <taxon>Mucoromycota</taxon>
        <taxon>Glomeromycotina</taxon>
        <taxon>Glomeromycetes</taxon>
        <taxon>Diversisporales</taxon>
        <taxon>Gigasporaceae</taxon>
        <taxon>Scutellospora</taxon>
    </lineage>
</organism>
<reference evidence="1" key="1">
    <citation type="submission" date="2021-06" db="EMBL/GenBank/DDBJ databases">
        <authorList>
            <person name="Kallberg Y."/>
            <person name="Tangrot J."/>
            <person name="Rosling A."/>
        </authorList>
    </citation>
    <scope>NUCLEOTIDE SEQUENCE</scope>
    <source>
        <strain evidence="1">AU212A</strain>
    </source>
</reference>
<protein>
    <submittedName>
        <fullName evidence="1">8255_t:CDS:1</fullName>
    </submittedName>
</protein>
<sequence>MSYVTLLPDNYPIRNCHCRRSRFESNRRLSGYTAYASICNVRFSILTIFDSGPGSLALPSIQIDFKQEKDSGHNIKNSAYDKFKSLIQASYSSIKTL</sequence>
<accession>A0ACA9JTQ3</accession>
<gene>
    <name evidence="1" type="ORF">SCALOS_LOCUS26</name>
</gene>
<name>A0ACA9JTQ3_9GLOM</name>
<dbReference type="Proteomes" id="UP000789860">
    <property type="component" value="Unassembled WGS sequence"/>
</dbReference>
<proteinExistence type="predicted"/>